<dbReference type="Pfam" id="PF00903">
    <property type="entry name" value="Glyoxalase"/>
    <property type="match status" value="1"/>
</dbReference>
<dbReference type="EMBL" id="FZNY01000001">
    <property type="protein sequence ID" value="SNR40556.1"/>
    <property type="molecule type" value="Genomic_DNA"/>
</dbReference>
<evidence type="ECO:0000313" key="4">
    <source>
        <dbReference type="Proteomes" id="UP000198379"/>
    </source>
</evidence>
<name>A0A238W205_9FLAO</name>
<dbReference type="Proteomes" id="UP000198379">
    <property type="component" value="Unassembled WGS sequence"/>
</dbReference>
<dbReference type="CDD" id="cd07891">
    <property type="entry name" value="CYTH-like_CthTTM-like_1"/>
    <property type="match status" value="1"/>
</dbReference>
<sequence length="306" mass="35215">MNLNQITIPAVDVEVSVAFYKKLGLKIIVHVPAQYARFECPDGDSTFSIHKVDTLQTGDGVMVYFEIENLDQKVEEFQNLNLHGDTTIFDLLPTDQPWLWREARLKDPDGNQLILYYAGDNRKNPPWRIEEDKVETIEDSHLRGNESNSLEIERKFLVTSDAFKKEAHTQTRIKQGYLSTDPERTVRVRIKGEKGFLTIKGKSNETGTTRVEVEEEIAFAKAETLLKLCLSGIIDKTRYEVTIGHHTWEVDEFYGDSTGLLLAEIELSNENESFTKPTWIGKEVTADKKYYNSYISMHPFNTWNKK</sequence>
<dbReference type="SUPFAM" id="SSF55154">
    <property type="entry name" value="CYTH-like phosphatases"/>
    <property type="match status" value="1"/>
</dbReference>
<keyword evidence="4" id="KW-1185">Reference proteome</keyword>
<dbReference type="PANTHER" id="PTHR40114">
    <property type="entry name" value="SLR0698 PROTEIN"/>
    <property type="match status" value="1"/>
</dbReference>
<dbReference type="AlphaFoldDB" id="A0A238W205"/>
<dbReference type="Gene3D" id="2.40.320.10">
    <property type="entry name" value="Hypothetical Protein Pfu-838710-001"/>
    <property type="match status" value="1"/>
</dbReference>
<organism evidence="3 4">
    <name type="scientific">Dokdonia pacifica</name>
    <dbReference type="NCBI Taxonomy" id="1627892"/>
    <lineage>
        <taxon>Bacteria</taxon>
        <taxon>Pseudomonadati</taxon>
        <taxon>Bacteroidota</taxon>
        <taxon>Flavobacteriia</taxon>
        <taxon>Flavobacteriales</taxon>
        <taxon>Flavobacteriaceae</taxon>
        <taxon>Dokdonia</taxon>
    </lineage>
</organism>
<protein>
    <submittedName>
        <fullName evidence="3">CYTH domain-containing protein</fullName>
    </submittedName>
</protein>
<dbReference type="InterPro" id="IPR033469">
    <property type="entry name" value="CYTH-like_dom_sf"/>
</dbReference>
<dbReference type="InterPro" id="IPR004360">
    <property type="entry name" value="Glyas_Fos-R_dOase_dom"/>
</dbReference>
<dbReference type="SMART" id="SM01118">
    <property type="entry name" value="CYTH"/>
    <property type="match status" value="1"/>
</dbReference>
<dbReference type="InterPro" id="IPR012042">
    <property type="entry name" value="NeuTTM/CthTTM-like"/>
</dbReference>
<dbReference type="InterPro" id="IPR023577">
    <property type="entry name" value="CYTH_domain"/>
</dbReference>
<evidence type="ECO:0000259" key="1">
    <source>
        <dbReference type="PROSITE" id="PS51707"/>
    </source>
</evidence>
<dbReference type="Gene3D" id="3.10.180.10">
    <property type="entry name" value="2,3-Dihydroxybiphenyl 1,2-Dioxygenase, domain 1"/>
    <property type="match status" value="1"/>
</dbReference>
<reference evidence="3 4" key="1">
    <citation type="submission" date="2017-06" db="EMBL/GenBank/DDBJ databases">
        <authorList>
            <person name="Kim H.J."/>
            <person name="Triplett B.A."/>
        </authorList>
    </citation>
    <scope>NUCLEOTIDE SEQUENCE [LARGE SCALE GENOMIC DNA]</scope>
    <source>
        <strain evidence="3 4">DSM 25597</strain>
    </source>
</reference>
<proteinExistence type="predicted"/>
<dbReference type="RefSeq" id="WP_308489396.1">
    <property type="nucleotide sequence ID" value="NZ_BMEP01000002.1"/>
</dbReference>
<dbReference type="PROSITE" id="PS51819">
    <property type="entry name" value="VOC"/>
    <property type="match status" value="1"/>
</dbReference>
<evidence type="ECO:0000259" key="2">
    <source>
        <dbReference type="PROSITE" id="PS51819"/>
    </source>
</evidence>
<dbReference type="PROSITE" id="PS51707">
    <property type="entry name" value="CYTH"/>
    <property type="match status" value="1"/>
</dbReference>
<feature type="domain" description="CYTH" evidence="1">
    <location>
        <begin position="149"/>
        <end position="297"/>
    </location>
</feature>
<gene>
    <name evidence="3" type="ORF">SAMN06265376_101615</name>
</gene>
<dbReference type="InterPro" id="IPR029068">
    <property type="entry name" value="Glyas_Bleomycin-R_OHBP_Dase"/>
</dbReference>
<evidence type="ECO:0000313" key="3">
    <source>
        <dbReference type="EMBL" id="SNR40556.1"/>
    </source>
</evidence>
<feature type="domain" description="VOC" evidence="2">
    <location>
        <begin position="2"/>
        <end position="118"/>
    </location>
</feature>
<dbReference type="SUPFAM" id="SSF54593">
    <property type="entry name" value="Glyoxalase/Bleomycin resistance protein/Dihydroxybiphenyl dioxygenase"/>
    <property type="match status" value="1"/>
</dbReference>
<accession>A0A238W205</accession>
<dbReference type="PANTHER" id="PTHR40114:SF1">
    <property type="entry name" value="SLR0698 PROTEIN"/>
    <property type="match status" value="1"/>
</dbReference>
<dbReference type="InterPro" id="IPR037523">
    <property type="entry name" value="VOC_core"/>
</dbReference>
<dbReference type="Pfam" id="PF01928">
    <property type="entry name" value="CYTH"/>
    <property type="match status" value="1"/>
</dbReference>